<organism evidence="1 2">
    <name type="scientific">Sphenodon punctatus</name>
    <name type="common">Tuatara</name>
    <name type="synonym">Hatteria punctata</name>
    <dbReference type="NCBI Taxonomy" id="8508"/>
    <lineage>
        <taxon>Eukaryota</taxon>
        <taxon>Metazoa</taxon>
        <taxon>Chordata</taxon>
        <taxon>Craniata</taxon>
        <taxon>Vertebrata</taxon>
        <taxon>Euteleostomi</taxon>
        <taxon>Lepidosauria</taxon>
        <taxon>Sphenodontia</taxon>
        <taxon>Sphenodontidae</taxon>
        <taxon>Sphenodon</taxon>
    </lineage>
</organism>
<dbReference type="AlphaFoldDB" id="A0A8D0GRP5"/>
<name>A0A8D0GRP5_SPHPU</name>
<evidence type="ECO:0000313" key="2">
    <source>
        <dbReference type="Proteomes" id="UP000694392"/>
    </source>
</evidence>
<sequence>LITEKQEGSENQTLSFSVLPPRVSSVHGLENGVNKYTGKKGLFGISHQSVYRAQESNQEITLAPITQSLFDHVSPTLKTSATHKYIYKTIQGDDVIPQEELIPQLKNKFSNIARLLEWMIRWSDKRLLCDSTKTESCRECRPMMHVKTSASAILTSLWLLEKPYCHESQARNTKFTNRGKHCIVAPTSF</sequence>
<dbReference type="Proteomes" id="UP000694392">
    <property type="component" value="Unplaced"/>
</dbReference>
<dbReference type="InterPro" id="IPR028236">
    <property type="entry name" value="CPLANE1"/>
</dbReference>
<proteinExistence type="predicted"/>
<dbReference type="PANTHER" id="PTHR14492:SF4">
    <property type="entry name" value="CILIOGENESIS AND PLANAR POLARITY EFFECTOR 1"/>
    <property type="match status" value="1"/>
</dbReference>
<reference evidence="1" key="2">
    <citation type="submission" date="2025-09" db="UniProtKB">
        <authorList>
            <consortium name="Ensembl"/>
        </authorList>
    </citation>
    <scope>IDENTIFICATION</scope>
</reference>
<dbReference type="GO" id="GO:0060271">
    <property type="term" value="P:cilium assembly"/>
    <property type="evidence" value="ECO:0007669"/>
    <property type="project" value="TreeGrafter"/>
</dbReference>
<dbReference type="GeneTree" id="ENSGT00800000124150"/>
<protein>
    <submittedName>
        <fullName evidence="1">Uncharacterized protein</fullName>
    </submittedName>
</protein>
<dbReference type="Ensembl" id="ENSSPUT00000009352.1">
    <property type="protein sequence ID" value="ENSSPUP00000008769.1"/>
    <property type="gene ID" value="ENSSPUG00000006821.1"/>
</dbReference>
<dbReference type="GO" id="GO:0035869">
    <property type="term" value="C:ciliary transition zone"/>
    <property type="evidence" value="ECO:0007669"/>
    <property type="project" value="TreeGrafter"/>
</dbReference>
<reference evidence="1" key="1">
    <citation type="submission" date="2025-08" db="UniProtKB">
        <authorList>
            <consortium name="Ensembl"/>
        </authorList>
    </citation>
    <scope>IDENTIFICATION</scope>
</reference>
<accession>A0A8D0GRP5</accession>
<keyword evidence="2" id="KW-1185">Reference proteome</keyword>
<dbReference type="PANTHER" id="PTHR14492">
    <property type="entry name" value="JBTS17"/>
    <property type="match status" value="1"/>
</dbReference>
<evidence type="ECO:0000313" key="1">
    <source>
        <dbReference type="Ensembl" id="ENSSPUP00000008769.1"/>
    </source>
</evidence>